<evidence type="ECO:0000256" key="4">
    <source>
        <dbReference type="ARBA" id="ARBA00022692"/>
    </source>
</evidence>
<name>A0ABT8CDE5_9BACT</name>
<dbReference type="InterPro" id="IPR057601">
    <property type="entry name" value="Oar-like_b-barrel"/>
</dbReference>
<dbReference type="InterPro" id="IPR039426">
    <property type="entry name" value="TonB-dep_rcpt-like"/>
</dbReference>
<evidence type="ECO:0000313" key="10">
    <source>
        <dbReference type="Proteomes" id="UP001236663"/>
    </source>
</evidence>
<dbReference type="InterPro" id="IPR036942">
    <property type="entry name" value="Beta-barrel_TonB_sf"/>
</dbReference>
<comment type="subcellular location">
    <subcellularLocation>
        <location evidence="1">Cell outer membrane</location>
        <topology evidence="1">Multi-pass membrane protein</topology>
    </subcellularLocation>
</comment>
<keyword evidence="4" id="KW-0812">Transmembrane</keyword>
<sequence>MRQKLQKSLLVILFFVFAMGSVMGQVTTSYLQGIVTDGDGETLPGANVVAIHEPSGTRYGTVTNMEGRFTLPNLRTGGPYSVQISFIGFRSQSYTDLILKLGEPYSLNVVLMDESADLSEIVVTASRSSDFGSSRTGAATNISNEQVNSLPTIQRSLTDFTRLTPQANGNSFAGRDGRYNNVQIDGANFNNGFGLSDGLLPGGRSQPISLDAIEEITVNIAPFDVRQSGFTGAGVNAITRSGTNTFEGSAFGFFRNQDFNGRQVGNLELDEQDQASTRILGFRLGGPIIENKLFFFVNAEQTKNEGTNPNAINLWKPSQDGVAIPDQNIARTRESDLIAVRNHLINQWGYDPGRYEGYANDAGDESLSLFARLDWNINDKHKLSARFSNVRGSRSSLVNGSSGPRPRSGTDRVSDQSIAFESTQYGFDDIVDSYAIELSSYFTPKLSNQFIGSYSKIQTTRSSFSSRVFPTIDIWSGVGTSPTTGLPDGGSNYMTAGYDPFTYGNDVINNNFNFVNNLSYIEGKHEITAGAAFESQNFGNQFLRIGASYYRYASVDDFLTTGTPNEVSPIMFGITYPYEGADTYGGVTLGTAGLYLQDKINVNQKLDLTIGVRGEVPLFLNELTTNEEIDALEFRSISGGSKNYTSGEWPKSRLNLSPRVGFNYDVTGDGVLKLRGGTGIFYGNIPFVWFTNMPSGAGGYQNNVEPNGYDQVEGWIDGITFNPEQYYWPNNPPAGAEDVFLTGPEGGVPGTIALVDDEFKMPSVWRTSLGLDYEMPSLPITLTTDLMYTRDVNAVYQFLANRAEATEFINNGNDNREFYPSGAPAYNPAVGANNVFILSNTEEKGNIFNATFSANINAGQGFFGSLAYTYTYADEVSSNPGSSANSAFAGPNINNPNQQLLYPSFFAVPHRVVGSLSYQFNYLNHASTTVSLFYTGSNQGRFSYRYLNDVNNDGINSDLLYVPANDSEINFADIEDNNGVVQFTAAEQLAAFNAYIDNDSHLSSRRGQYAERNANLIPWLSRMDVRILQDVFTDIGSRKNTLQISLDVLNVGNLLNSDWGIAQGLNNAQNLLVPVSVEQNGPSTFRMNTVAQNGETVLPTTPFRNITNTSTTWSMQVGLRYIF</sequence>
<evidence type="ECO:0000256" key="1">
    <source>
        <dbReference type="ARBA" id="ARBA00004571"/>
    </source>
</evidence>
<dbReference type="EMBL" id="JAUFQS010000041">
    <property type="protein sequence ID" value="MDN3689716.1"/>
    <property type="molecule type" value="Genomic_DNA"/>
</dbReference>
<dbReference type="Proteomes" id="UP001236663">
    <property type="component" value="Unassembled WGS sequence"/>
</dbReference>
<keyword evidence="10" id="KW-1185">Reference proteome</keyword>
<keyword evidence="6" id="KW-0998">Cell outer membrane</keyword>
<feature type="region of interest" description="Disordered" evidence="7">
    <location>
        <begin position="393"/>
        <end position="413"/>
    </location>
</feature>
<evidence type="ECO:0000256" key="6">
    <source>
        <dbReference type="ARBA" id="ARBA00023237"/>
    </source>
</evidence>
<dbReference type="InterPro" id="IPR008969">
    <property type="entry name" value="CarboxyPept-like_regulatory"/>
</dbReference>
<keyword evidence="5" id="KW-0472">Membrane</keyword>
<keyword evidence="3" id="KW-1134">Transmembrane beta strand</keyword>
<dbReference type="Gene3D" id="2.170.130.10">
    <property type="entry name" value="TonB-dependent receptor, plug domain"/>
    <property type="match status" value="1"/>
</dbReference>
<accession>A0ABT8CDE5</accession>
<reference evidence="10" key="1">
    <citation type="journal article" date="2019" name="Int. J. Syst. Evol. Microbiol.">
        <title>The Global Catalogue of Microorganisms (GCM) 10K type strain sequencing project: providing services to taxonomists for standard genome sequencing and annotation.</title>
        <authorList>
            <consortium name="The Broad Institute Genomics Platform"/>
            <consortium name="The Broad Institute Genome Sequencing Center for Infectious Disease"/>
            <person name="Wu L."/>
            <person name="Ma J."/>
        </authorList>
    </citation>
    <scope>NUCLEOTIDE SEQUENCE [LARGE SCALE GENOMIC DNA]</scope>
    <source>
        <strain evidence="10">CECT 7706</strain>
    </source>
</reference>
<protein>
    <submittedName>
        <fullName evidence="9">Carboxypeptidase regulatory-like domain-containing protein</fullName>
    </submittedName>
</protein>
<dbReference type="Pfam" id="PF13620">
    <property type="entry name" value="CarboxypepD_reg"/>
    <property type="match status" value="1"/>
</dbReference>
<evidence type="ECO:0000256" key="3">
    <source>
        <dbReference type="ARBA" id="ARBA00022452"/>
    </source>
</evidence>
<dbReference type="InterPro" id="IPR037066">
    <property type="entry name" value="Plug_dom_sf"/>
</dbReference>
<dbReference type="SUPFAM" id="SSF56935">
    <property type="entry name" value="Porins"/>
    <property type="match status" value="1"/>
</dbReference>
<dbReference type="SUPFAM" id="SSF49464">
    <property type="entry name" value="Carboxypeptidase regulatory domain-like"/>
    <property type="match status" value="1"/>
</dbReference>
<dbReference type="Gene3D" id="2.40.170.20">
    <property type="entry name" value="TonB-dependent receptor, beta-barrel domain"/>
    <property type="match status" value="1"/>
</dbReference>
<feature type="compositionally biased region" description="Polar residues" evidence="7">
    <location>
        <begin position="393"/>
        <end position="402"/>
    </location>
</feature>
<feature type="domain" description="TonB-dependent transporter Oar-like beta-barrel" evidence="8">
    <location>
        <begin position="238"/>
        <end position="307"/>
    </location>
</feature>
<dbReference type="Gene3D" id="2.60.40.1120">
    <property type="entry name" value="Carboxypeptidase-like, regulatory domain"/>
    <property type="match status" value="1"/>
</dbReference>
<evidence type="ECO:0000259" key="8">
    <source>
        <dbReference type="Pfam" id="PF25183"/>
    </source>
</evidence>
<keyword evidence="2" id="KW-0813">Transport</keyword>
<dbReference type="Pfam" id="PF25183">
    <property type="entry name" value="OMP_b-brl_4"/>
    <property type="match status" value="2"/>
</dbReference>
<evidence type="ECO:0000313" key="9">
    <source>
        <dbReference type="EMBL" id="MDN3689716.1"/>
    </source>
</evidence>
<evidence type="ECO:0000256" key="5">
    <source>
        <dbReference type="ARBA" id="ARBA00023136"/>
    </source>
</evidence>
<dbReference type="PANTHER" id="PTHR30069:SF46">
    <property type="entry name" value="OAR PROTEIN"/>
    <property type="match status" value="1"/>
</dbReference>
<evidence type="ECO:0000256" key="2">
    <source>
        <dbReference type="ARBA" id="ARBA00022448"/>
    </source>
</evidence>
<feature type="domain" description="TonB-dependent transporter Oar-like beta-barrel" evidence="8">
    <location>
        <begin position="367"/>
        <end position="926"/>
    </location>
</feature>
<dbReference type="RefSeq" id="WP_163385449.1">
    <property type="nucleotide sequence ID" value="NZ_JAUFQS010000041.1"/>
</dbReference>
<organism evidence="9 10">
    <name type="scientific">Cyclobacterium jeungdonense</name>
    <dbReference type="NCBI Taxonomy" id="708087"/>
    <lineage>
        <taxon>Bacteria</taxon>
        <taxon>Pseudomonadati</taxon>
        <taxon>Bacteroidota</taxon>
        <taxon>Cytophagia</taxon>
        <taxon>Cytophagales</taxon>
        <taxon>Cyclobacteriaceae</taxon>
        <taxon>Cyclobacterium</taxon>
    </lineage>
</organism>
<comment type="caution">
    <text evidence="9">The sequence shown here is derived from an EMBL/GenBank/DDBJ whole genome shotgun (WGS) entry which is preliminary data.</text>
</comment>
<dbReference type="PANTHER" id="PTHR30069">
    <property type="entry name" value="TONB-DEPENDENT OUTER MEMBRANE RECEPTOR"/>
    <property type="match status" value="1"/>
</dbReference>
<gene>
    <name evidence="9" type="ORF">QWZ15_17965</name>
</gene>
<evidence type="ECO:0000256" key="7">
    <source>
        <dbReference type="SAM" id="MobiDB-lite"/>
    </source>
</evidence>
<proteinExistence type="predicted"/>